<dbReference type="GO" id="GO:0005886">
    <property type="term" value="C:plasma membrane"/>
    <property type="evidence" value="ECO:0007669"/>
    <property type="project" value="UniProtKB-SubCell"/>
</dbReference>
<evidence type="ECO:0000256" key="4">
    <source>
        <dbReference type="ARBA" id="ARBA00022475"/>
    </source>
</evidence>
<dbReference type="InterPro" id="IPR035906">
    <property type="entry name" value="MetI-like_sf"/>
</dbReference>
<organism evidence="10 11">
    <name type="scientific">Suipraeoptans intestinalis</name>
    <dbReference type="NCBI Taxonomy" id="2606628"/>
    <lineage>
        <taxon>Bacteria</taxon>
        <taxon>Bacillati</taxon>
        <taxon>Bacillota</taxon>
        <taxon>Clostridia</taxon>
        <taxon>Lachnospirales</taxon>
        <taxon>Lachnospiraceae</taxon>
        <taxon>Suipraeoptans</taxon>
    </lineage>
</organism>
<feature type="transmembrane region" description="Helical" evidence="8">
    <location>
        <begin position="251"/>
        <end position="271"/>
    </location>
</feature>
<evidence type="ECO:0000256" key="8">
    <source>
        <dbReference type="RuleBase" id="RU363032"/>
    </source>
</evidence>
<evidence type="ECO:0000256" key="3">
    <source>
        <dbReference type="ARBA" id="ARBA00022448"/>
    </source>
</evidence>
<feature type="transmembrane region" description="Helical" evidence="8">
    <location>
        <begin position="62"/>
        <end position="87"/>
    </location>
</feature>
<reference evidence="10 11" key="1">
    <citation type="submission" date="2019-08" db="EMBL/GenBank/DDBJ databases">
        <title>In-depth cultivation of the pig gut microbiome towards novel bacterial diversity and tailored functional studies.</title>
        <authorList>
            <person name="Wylensek D."/>
            <person name="Hitch T.C.A."/>
            <person name="Clavel T."/>
        </authorList>
    </citation>
    <scope>NUCLEOTIDE SEQUENCE [LARGE SCALE GENOMIC DNA]</scope>
    <source>
        <strain evidence="10 11">68-1-5</strain>
    </source>
</reference>
<feature type="domain" description="ABC transmembrane type-1" evidence="9">
    <location>
        <begin position="66"/>
        <end position="270"/>
    </location>
</feature>
<dbReference type="RefSeq" id="WP_154478657.1">
    <property type="nucleotide sequence ID" value="NZ_JAQYBV010000087.1"/>
</dbReference>
<protein>
    <submittedName>
        <fullName evidence="10">ABC transporter permease</fullName>
    </submittedName>
</protein>
<comment type="subcellular location">
    <subcellularLocation>
        <location evidence="1 8">Cell membrane</location>
        <topology evidence="1 8">Multi-pass membrane protein</topology>
    </subcellularLocation>
</comment>
<dbReference type="Pfam" id="PF00528">
    <property type="entry name" value="BPD_transp_1"/>
    <property type="match status" value="1"/>
</dbReference>
<accession>A0A6N7V2L3</accession>
<keyword evidence="3 8" id="KW-0813">Transport</keyword>
<sequence>MRRRLPLKNKNRKLKQLLSGPYLFWMISFIIIPLIMIFYYGLTDTKKNFTLLNLAKITTPENLKALGLALLLAFISTLLCLLLAYPLSMILRDFQMNQSSFIVLIFILPMWMNFLLRTLAWQNLLEKNGTINAILHFLHLPGLKIINTPYAIILGMVYNFLPFMVLPIYNVLSKIDKDVIAAARDLGANPVQTFLRIILPLSVPGIISGITMVFVPALTTFVISDLLGGSKILLIGNVIEQEFKQGSNWNVGSGLSLVLMIFIIISMALIAKYDKDGEGNAF</sequence>
<evidence type="ECO:0000313" key="11">
    <source>
        <dbReference type="Proteomes" id="UP000434409"/>
    </source>
</evidence>
<keyword evidence="7 8" id="KW-0472">Membrane</keyword>
<feature type="transmembrane region" description="Helical" evidence="8">
    <location>
        <begin position="99"/>
        <end position="116"/>
    </location>
</feature>
<evidence type="ECO:0000259" key="9">
    <source>
        <dbReference type="PROSITE" id="PS50928"/>
    </source>
</evidence>
<evidence type="ECO:0000313" key="10">
    <source>
        <dbReference type="EMBL" id="MSR94795.1"/>
    </source>
</evidence>
<name>A0A6N7V2L3_9FIRM</name>
<evidence type="ECO:0000256" key="7">
    <source>
        <dbReference type="ARBA" id="ARBA00023136"/>
    </source>
</evidence>
<proteinExistence type="inferred from homology"/>
<keyword evidence="4" id="KW-1003">Cell membrane</keyword>
<gene>
    <name evidence="10" type="ORF">FYJ34_11125</name>
</gene>
<dbReference type="Proteomes" id="UP000434409">
    <property type="component" value="Unassembled WGS sequence"/>
</dbReference>
<comment type="similarity">
    <text evidence="2">Belongs to the binding-protein-dependent transport system permease family. CysTW subfamily.</text>
</comment>
<keyword evidence="11" id="KW-1185">Reference proteome</keyword>
<dbReference type="Gene3D" id="1.10.3720.10">
    <property type="entry name" value="MetI-like"/>
    <property type="match status" value="1"/>
</dbReference>
<feature type="transmembrane region" description="Helical" evidence="8">
    <location>
        <begin position="150"/>
        <end position="172"/>
    </location>
</feature>
<evidence type="ECO:0000256" key="6">
    <source>
        <dbReference type="ARBA" id="ARBA00022989"/>
    </source>
</evidence>
<feature type="transmembrane region" description="Helical" evidence="8">
    <location>
        <begin position="193"/>
        <end position="215"/>
    </location>
</feature>
<dbReference type="PANTHER" id="PTHR42929:SF1">
    <property type="entry name" value="INNER MEMBRANE ABC TRANSPORTER PERMEASE PROTEIN YDCU-RELATED"/>
    <property type="match status" value="1"/>
</dbReference>
<dbReference type="InterPro" id="IPR000515">
    <property type="entry name" value="MetI-like"/>
</dbReference>
<dbReference type="EMBL" id="VULY01000018">
    <property type="protein sequence ID" value="MSR94795.1"/>
    <property type="molecule type" value="Genomic_DNA"/>
</dbReference>
<dbReference type="SUPFAM" id="SSF161098">
    <property type="entry name" value="MetI-like"/>
    <property type="match status" value="1"/>
</dbReference>
<keyword evidence="5 8" id="KW-0812">Transmembrane</keyword>
<dbReference type="AlphaFoldDB" id="A0A6N7V2L3"/>
<dbReference type="PROSITE" id="PS50928">
    <property type="entry name" value="ABC_TM1"/>
    <property type="match status" value="1"/>
</dbReference>
<keyword evidence="6 8" id="KW-1133">Transmembrane helix</keyword>
<dbReference type="PANTHER" id="PTHR42929">
    <property type="entry name" value="INNER MEMBRANE ABC TRANSPORTER PERMEASE PROTEIN YDCU-RELATED-RELATED"/>
    <property type="match status" value="1"/>
</dbReference>
<evidence type="ECO:0000256" key="5">
    <source>
        <dbReference type="ARBA" id="ARBA00022692"/>
    </source>
</evidence>
<feature type="transmembrane region" description="Helical" evidence="8">
    <location>
        <begin position="21"/>
        <end position="42"/>
    </location>
</feature>
<dbReference type="CDD" id="cd06261">
    <property type="entry name" value="TM_PBP2"/>
    <property type="match status" value="1"/>
</dbReference>
<comment type="caution">
    <text evidence="10">The sequence shown here is derived from an EMBL/GenBank/DDBJ whole genome shotgun (WGS) entry which is preliminary data.</text>
</comment>
<dbReference type="GO" id="GO:0055085">
    <property type="term" value="P:transmembrane transport"/>
    <property type="evidence" value="ECO:0007669"/>
    <property type="project" value="InterPro"/>
</dbReference>
<evidence type="ECO:0000256" key="1">
    <source>
        <dbReference type="ARBA" id="ARBA00004651"/>
    </source>
</evidence>
<evidence type="ECO:0000256" key="2">
    <source>
        <dbReference type="ARBA" id="ARBA00007069"/>
    </source>
</evidence>